<feature type="non-terminal residue" evidence="2">
    <location>
        <position position="1"/>
    </location>
</feature>
<feature type="compositionally biased region" description="Low complexity" evidence="1">
    <location>
        <begin position="111"/>
        <end position="122"/>
    </location>
</feature>
<dbReference type="AlphaFoldDB" id="A0AA36HTM8"/>
<name>A0AA36HTM8_9DINO</name>
<dbReference type="Proteomes" id="UP001178507">
    <property type="component" value="Unassembled WGS sequence"/>
</dbReference>
<feature type="region of interest" description="Disordered" evidence="1">
    <location>
        <begin position="305"/>
        <end position="344"/>
    </location>
</feature>
<protein>
    <submittedName>
        <fullName evidence="2">Uncharacterized protein</fullName>
    </submittedName>
</protein>
<accession>A0AA36HTM8</accession>
<evidence type="ECO:0000313" key="2">
    <source>
        <dbReference type="EMBL" id="CAJ1375072.1"/>
    </source>
</evidence>
<comment type="caution">
    <text evidence="2">The sequence shown here is derived from an EMBL/GenBank/DDBJ whole genome shotgun (WGS) entry which is preliminary data.</text>
</comment>
<evidence type="ECO:0000256" key="1">
    <source>
        <dbReference type="SAM" id="MobiDB-lite"/>
    </source>
</evidence>
<reference evidence="2" key="1">
    <citation type="submission" date="2023-08" db="EMBL/GenBank/DDBJ databases">
        <authorList>
            <person name="Chen Y."/>
            <person name="Shah S."/>
            <person name="Dougan E. K."/>
            <person name="Thang M."/>
            <person name="Chan C."/>
        </authorList>
    </citation>
    <scope>NUCLEOTIDE SEQUENCE</scope>
</reference>
<feature type="region of interest" description="Disordered" evidence="1">
    <location>
        <begin position="29"/>
        <end position="130"/>
    </location>
</feature>
<organism evidence="2 3">
    <name type="scientific">Effrenium voratum</name>
    <dbReference type="NCBI Taxonomy" id="2562239"/>
    <lineage>
        <taxon>Eukaryota</taxon>
        <taxon>Sar</taxon>
        <taxon>Alveolata</taxon>
        <taxon>Dinophyceae</taxon>
        <taxon>Suessiales</taxon>
        <taxon>Symbiodiniaceae</taxon>
        <taxon>Effrenium</taxon>
    </lineage>
</organism>
<gene>
    <name evidence="2" type="ORF">EVOR1521_LOCUS4439</name>
</gene>
<feature type="compositionally biased region" description="Basic residues" evidence="1">
    <location>
        <begin position="333"/>
        <end position="344"/>
    </location>
</feature>
<proteinExistence type="predicted"/>
<sequence>MCCGTYSTHLWAAAGFVTEGAALWAEPGDAEDQRGLQQPGGSGPAAGPGGAAVPRRGVFGTRRGAGGPQHLAGRGAAGQGGLSAPKARAQRPGGPSLRGRCECGCGHGGRRATAPGAHAHAPGGQGGRADRGVQALRLHLRRRGSLPRCCAGRGLRQARGGGVLAQRHHAGSGGQGLGSARGPRPHAALPQLRGLRGDPGRRALRRQSGGGLLVGPHLLHRPALPGRGASRADARSLAALHVDVAGSERRSCCFRRGRVGRGGSGERGSVKGAGAGAYAEAGAITGAVQQFGGPGAWALGRALHHATGEGGGPERRGLGSGGPGAGLLPALRPQRRQPRRLAGH</sequence>
<evidence type="ECO:0000313" key="3">
    <source>
        <dbReference type="Proteomes" id="UP001178507"/>
    </source>
</evidence>
<keyword evidence="3" id="KW-1185">Reference proteome</keyword>
<feature type="region of interest" description="Disordered" evidence="1">
    <location>
        <begin position="166"/>
        <end position="200"/>
    </location>
</feature>
<dbReference type="EMBL" id="CAUJNA010000298">
    <property type="protein sequence ID" value="CAJ1375072.1"/>
    <property type="molecule type" value="Genomic_DNA"/>
</dbReference>
<feature type="compositionally biased region" description="Gly residues" evidence="1">
    <location>
        <begin position="38"/>
        <end position="50"/>
    </location>
</feature>